<dbReference type="AlphaFoldDB" id="A0A9P4I100"/>
<sequence length="462" mass="51164">MPDSLSDSAWQVEPEDWERHVFVHCTAFQSVRLLDRFFAIADHGSASCRGIRLCLVLTSQHRRYNPTTAADRCPGLRKRGIRFVYEDARPAVPGVLDNVSIELDDHTAADGRTCLLRKNSGTHERYFGEVLDDFLDEVNFPNNEISHRIRVKLIDTTSDHSEYSLVTNSPVPQLSHPFINLSVPALSRFVQHKCAHTHLSTKTFIILDALTPTTSTLLICTPNHDNTSLPLLVRSTFSACASIIGDIALNDSLADFANEAATSRGGYISTPLDHLPSLTSTSLAIPGLDEPIRSRILTPALSHYFTQTTPPLQQCITKIKTFGGKSKDCTPEPDFEYFKLTQRLAIGAATQVPMRDWKPPKRFGSRDSGLGESVRTVRYFDVGVGNQRADGNGDEIEEEEVGWEASPTARFGLKGEVEGTDVRTKGGREQDGCDQDDCEETEDGWFDLMLPDVSGFTQMGCD</sequence>
<evidence type="ECO:0000313" key="1">
    <source>
        <dbReference type="EMBL" id="KAF2090559.1"/>
    </source>
</evidence>
<organism evidence="1 2">
    <name type="scientific">Saccharata proteae CBS 121410</name>
    <dbReference type="NCBI Taxonomy" id="1314787"/>
    <lineage>
        <taxon>Eukaryota</taxon>
        <taxon>Fungi</taxon>
        <taxon>Dikarya</taxon>
        <taxon>Ascomycota</taxon>
        <taxon>Pezizomycotina</taxon>
        <taxon>Dothideomycetes</taxon>
        <taxon>Dothideomycetes incertae sedis</taxon>
        <taxon>Botryosphaeriales</taxon>
        <taxon>Saccharataceae</taxon>
        <taxon>Saccharata</taxon>
    </lineage>
</organism>
<evidence type="ECO:0000313" key="2">
    <source>
        <dbReference type="Proteomes" id="UP000799776"/>
    </source>
</evidence>
<reference evidence="1" key="1">
    <citation type="journal article" date="2020" name="Stud. Mycol.">
        <title>101 Dothideomycetes genomes: a test case for predicting lifestyles and emergence of pathogens.</title>
        <authorList>
            <person name="Haridas S."/>
            <person name="Albert R."/>
            <person name="Binder M."/>
            <person name="Bloem J."/>
            <person name="Labutti K."/>
            <person name="Salamov A."/>
            <person name="Andreopoulos B."/>
            <person name="Baker S."/>
            <person name="Barry K."/>
            <person name="Bills G."/>
            <person name="Bluhm B."/>
            <person name="Cannon C."/>
            <person name="Castanera R."/>
            <person name="Culley D."/>
            <person name="Daum C."/>
            <person name="Ezra D."/>
            <person name="Gonzalez J."/>
            <person name="Henrissat B."/>
            <person name="Kuo A."/>
            <person name="Liang C."/>
            <person name="Lipzen A."/>
            <person name="Lutzoni F."/>
            <person name="Magnuson J."/>
            <person name="Mondo S."/>
            <person name="Nolan M."/>
            <person name="Ohm R."/>
            <person name="Pangilinan J."/>
            <person name="Park H.-J."/>
            <person name="Ramirez L."/>
            <person name="Alfaro M."/>
            <person name="Sun H."/>
            <person name="Tritt A."/>
            <person name="Yoshinaga Y."/>
            <person name="Zwiers L.-H."/>
            <person name="Turgeon B."/>
            <person name="Goodwin S."/>
            <person name="Spatafora J."/>
            <person name="Crous P."/>
            <person name="Grigoriev I."/>
        </authorList>
    </citation>
    <scope>NUCLEOTIDE SEQUENCE</scope>
    <source>
        <strain evidence="1">CBS 121410</strain>
    </source>
</reference>
<comment type="caution">
    <text evidence="1">The sequence shown here is derived from an EMBL/GenBank/DDBJ whole genome shotgun (WGS) entry which is preliminary data.</text>
</comment>
<dbReference type="EMBL" id="ML978712">
    <property type="protein sequence ID" value="KAF2090559.1"/>
    <property type="molecule type" value="Genomic_DNA"/>
</dbReference>
<proteinExistence type="predicted"/>
<protein>
    <submittedName>
        <fullName evidence="1">Uncharacterized protein</fullName>
    </submittedName>
</protein>
<gene>
    <name evidence="1" type="ORF">K490DRAFT_61879</name>
</gene>
<name>A0A9P4I100_9PEZI</name>
<accession>A0A9P4I100</accession>
<dbReference type="Proteomes" id="UP000799776">
    <property type="component" value="Unassembled WGS sequence"/>
</dbReference>
<dbReference type="OrthoDB" id="10687114at2759"/>
<keyword evidence="2" id="KW-1185">Reference proteome</keyword>